<comment type="caution">
    <text evidence="1">The sequence shown here is derived from an EMBL/GenBank/DDBJ whole genome shotgun (WGS) entry which is preliminary data.</text>
</comment>
<organism evidence="1 2">
    <name type="scientific">Polypedilum vanderplanki</name>
    <name type="common">Sleeping chironomid midge</name>
    <dbReference type="NCBI Taxonomy" id="319348"/>
    <lineage>
        <taxon>Eukaryota</taxon>
        <taxon>Metazoa</taxon>
        <taxon>Ecdysozoa</taxon>
        <taxon>Arthropoda</taxon>
        <taxon>Hexapoda</taxon>
        <taxon>Insecta</taxon>
        <taxon>Pterygota</taxon>
        <taxon>Neoptera</taxon>
        <taxon>Endopterygota</taxon>
        <taxon>Diptera</taxon>
        <taxon>Nematocera</taxon>
        <taxon>Chironomoidea</taxon>
        <taxon>Chironomidae</taxon>
        <taxon>Chironominae</taxon>
        <taxon>Polypedilum</taxon>
        <taxon>Polypedilum</taxon>
    </lineage>
</organism>
<dbReference type="Proteomes" id="UP001107558">
    <property type="component" value="Chromosome 2"/>
</dbReference>
<keyword evidence="2" id="KW-1185">Reference proteome</keyword>
<gene>
    <name evidence="1" type="ORF">PVAND_004931</name>
</gene>
<protein>
    <submittedName>
        <fullName evidence="1">Uncharacterized protein</fullName>
    </submittedName>
</protein>
<name>A0A9J6C0I5_POLVA</name>
<dbReference type="AlphaFoldDB" id="A0A9J6C0I5"/>
<evidence type="ECO:0000313" key="1">
    <source>
        <dbReference type="EMBL" id="KAG5674990.1"/>
    </source>
</evidence>
<proteinExistence type="predicted"/>
<accession>A0A9J6C0I5</accession>
<sequence>MDFGKKVKAETSQKIKNTLSSTTLPSQNSFIVLGNAYINDNKDSKSNEELLDELVQMVDGLTHNVYSMQQDLYKVLDKSKKLEQKVPKPILIKENSTAAVPKMIQHIEKNWSNSKYPEPYFVDCID</sequence>
<reference evidence="1" key="1">
    <citation type="submission" date="2021-03" db="EMBL/GenBank/DDBJ databases">
        <title>Chromosome level genome of the anhydrobiotic midge Polypedilum vanderplanki.</title>
        <authorList>
            <person name="Yoshida Y."/>
            <person name="Kikawada T."/>
            <person name="Gusev O."/>
        </authorList>
    </citation>
    <scope>NUCLEOTIDE SEQUENCE</scope>
    <source>
        <strain evidence="1">NIAS01</strain>
        <tissue evidence="1">Whole body or cell culture</tissue>
    </source>
</reference>
<dbReference type="EMBL" id="JADBJN010000002">
    <property type="protein sequence ID" value="KAG5674990.1"/>
    <property type="molecule type" value="Genomic_DNA"/>
</dbReference>
<evidence type="ECO:0000313" key="2">
    <source>
        <dbReference type="Proteomes" id="UP001107558"/>
    </source>
</evidence>